<evidence type="ECO:0000256" key="2">
    <source>
        <dbReference type="ARBA" id="ARBA00022840"/>
    </source>
</evidence>
<comment type="caution">
    <text evidence="4">The sequence shown here is derived from an EMBL/GenBank/DDBJ whole genome shotgun (WGS) entry which is preliminary data.</text>
</comment>
<evidence type="ECO:0000256" key="1">
    <source>
        <dbReference type="ARBA" id="ARBA00022741"/>
    </source>
</evidence>
<dbReference type="EMBL" id="JBHRXY010000030">
    <property type="protein sequence ID" value="MFC3631458.1"/>
    <property type="molecule type" value="Genomic_DNA"/>
</dbReference>
<sequence>MEKLQAAIEIARRKREAERGAAPPAAAAPAGAAPAAAVPAAPQADDGPQAPVSPSPAPGMGGTEGLWQALPETRLDPAMLVVSRILSQSASQESTPFDVLRTKILYQMRQNGWRRLAITSPLPKCGKTTTAVNLALALGRQPELRSMLFDFDLRAPAVAQMLGLPQPSSIAPLLRGERGFADHGRRIGANLALALSGEAQTDPTRLLMSDATRDTLARIQEDYAPDIMIFDLPSILIGDDARAFLQHVDCALILARADQTRYGDFDSCEREVGEYTNVLGMVLNGYRHGDGLVDVERGGA</sequence>
<dbReference type="CDD" id="cd05387">
    <property type="entry name" value="BY-kinase"/>
    <property type="match status" value="1"/>
</dbReference>
<evidence type="ECO:0000256" key="3">
    <source>
        <dbReference type="SAM" id="MobiDB-lite"/>
    </source>
</evidence>
<keyword evidence="1" id="KW-0547">Nucleotide-binding</keyword>
<dbReference type="PANTHER" id="PTHR32309:SF13">
    <property type="entry name" value="FERRIC ENTEROBACTIN TRANSPORT PROTEIN FEPE"/>
    <property type="match status" value="1"/>
</dbReference>
<keyword evidence="4" id="KW-0418">Kinase</keyword>
<keyword evidence="5" id="KW-1185">Reference proteome</keyword>
<evidence type="ECO:0000313" key="4">
    <source>
        <dbReference type="EMBL" id="MFC3631458.1"/>
    </source>
</evidence>
<dbReference type="InterPro" id="IPR027417">
    <property type="entry name" value="P-loop_NTPase"/>
</dbReference>
<keyword evidence="2" id="KW-0067">ATP-binding</keyword>
<gene>
    <name evidence="4" type="ORF">ACFOM8_18665</name>
</gene>
<proteinExistence type="predicted"/>
<keyword evidence="4" id="KW-0808">Transferase</keyword>
<dbReference type="Gene3D" id="3.40.50.300">
    <property type="entry name" value="P-loop containing nucleotide triphosphate hydrolases"/>
    <property type="match status" value="1"/>
</dbReference>
<dbReference type="InterPro" id="IPR005702">
    <property type="entry name" value="Wzc-like_C"/>
</dbReference>
<dbReference type="InterPro" id="IPR050445">
    <property type="entry name" value="Bact_polysacc_biosynth/exp"/>
</dbReference>
<dbReference type="GO" id="GO:0004715">
    <property type="term" value="F:non-membrane spanning protein tyrosine kinase activity"/>
    <property type="evidence" value="ECO:0007669"/>
    <property type="project" value="UniProtKB-EC"/>
</dbReference>
<dbReference type="PANTHER" id="PTHR32309">
    <property type="entry name" value="TYROSINE-PROTEIN KINASE"/>
    <property type="match status" value="1"/>
</dbReference>
<protein>
    <submittedName>
        <fullName evidence="4">CpsD/CapB family tyrosine-protein kinase</fullName>
        <ecNumber evidence="4">2.7.10.2</ecNumber>
    </submittedName>
</protein>
<name>A0ABV7U902_9RHOB</name>
<dbReference type="Proteomes" id="UP001595539">
    <property type="component" value="Unassembled WGS sequence"/>
</dbReference>
<evidence type="ECO:0000313" key="5">
    <source>
        <dbReference type="Proteomes" id="UP001595539"/>
    </source>
</evidence>
<dbReference type="SUPFAM" id="SSF52540">
    <property type="entry name" value="P-loop containing nucleoside triphosphate hydrolases"/>
    <property type="match status" value="1"/>
</dbReference>
<reference evidence="5" key="1">
    <citation type="journal article" date="2019" name="Int. J. Syst. Evol. Microbiol.">
        <title>The Global Catalogue of Microorganisms (GCM) 10K type strain sequencing project: providing services to taxonomists for standard genome sequencing and annotation.</title>
        <authorList>
            <consortium name="The Broad Institute Genomics Platform"/>
            <consortium name="The Broad Institute Genome Sequencing Center for Infectious Disease"/>
            <person name="Wu L."/>
            <person name="Ma J."/>
        </authorList>
    </citation>
    <scope>NUCLEOTIDE SEQUENCE [LARGE SCALE GENOMIC DNA]</scope>
    <source>
        <strain evidence="5">KCTC 42473</strain>
    </source>
</reference>
<feature type="region of interest" description="Disordered" evidence="3">
    <location>
        <begin position="1"/>
        <end position="65"/>
    </location>
</feature>
<accession>A0ABV7U902</accession>
<dbReference type="EC" id="2.7.10.2" evidence="4"/>
<organism evidence="4 5">
    <name type="scientific">Paracoccus angustae</name>
    <dbReference type="NCBI Taxonomy" id="1671480"/>
    <lineage>
        <taxon>Bacteria</taxon>
        <taxon>Pseudomonadati</taxon>
        <taxon>Pseudomonadota</taxon>
        <taxon>Alphaproteobacteria</taxon>
        <taxon>Rhodobacterales</taxon>
        <taxon>Paracoccaceae</taxon>
        <taxon>Paracoccus</taxon>
    </lineage>
</organism>
<dbReference type="RefSeq" id="WP_377763743.1">
    <property type="nucleotide sequence ID" value="NZ_JBHRXY010000030.1"/>
</dbReference>
<feature type="compositionally biased region" description="Low complexity" evidence="3">
    <location>
        <begin position="21"/>
        <end position="50"/>
    </location>
</feature>